<name>A0ABN2EL13_9ACTN</name>
<gene>
    <name evidence="1" type="ORF">GCM10009742_69710</name>
</gene>
<dbReference type="EMBL" id="BAAAND010000012">
    <property type="protein sequence ID" value="GAA1609232.1"/>
    <property type="molecule type" value="Genomic_DNA"/>
</dbReference>
<reference evidence="1 2" key="1">
    <citation type="journal article" date="2019" name="Int. J. Syst. Evol. Microbiol.">
        <title>The Global Catalogue of Microorganisms (GCM) 10K type strain sequencing project: providing services to taxonomists for standard genome sequencing and annotation.</title>
        <authorList>
            <consortium name="The Broad Institute Genomics Platform"/>
            <consortium name="The Broad Institute Genome Sequencing Center for Infectious Disease"/>
            <person name="Wu L."/>
            <person name="Ma J."/>
        </authorList>
    </citation>
    <scope>NUCLEOTIDE SEQUENCE [LARGE SCALE GENOMIC DNA]</scope>
    <source>
        <strain evidence="1 2">JCM 14304</strain>
    </source>
</reference>
<organism evidence="1 2">
    <name type="scientific">Kribbella karoonensis</name>
    <dbReference type="NCBI Taxonomy" id="324851"/>
    <lineage>
        <taxon>Bacteria</taxon>
        <taxon>Bacillati</taxon>
        <taxon>Actinomycetota</taxon>
        <taxon>Actinomycetes</taxon>
        <taxon>Propionibacteriales</taxon>
        <taxon>Kribbellaceae</taxon>
        <taxon>Kribbella</taxon>
    </lineage>
</organism>
<keyword evidence="2" id="KW-1185">Reference proteome</keyword>
<evidence type="ECO:0000313" key="2">
    <source>
        <dbReference type="Proteomes" id="UP001500190"/>
    </source>
</evidence>
<protein>
    <recommendedName>
        <fullName evidence="3">DUF4240 domain-containing protein</fullName>
    </recommendedName>
</protein>
<dbReference type="Proteomes" id="UP001500190">
    <property type="component" value="Unassembled WGS sequence"/>
</dbReference>
<accession>A0ABN2EL13</accession>
<proteinExistence type="predicted"/>
<evidence type="ECO:0000313" key="1">
    <source>
        <dbReference type="EMBL" id="GAA1609232.1"/>
    </source>
</evidence>
<sequence length="202" mass="22586">MDAGACERLLARLTAVEWDNPAGEERHSKSRGILALEYLRRTALWAKALDTPTGWPFFDLAAIFDPSVDSDPVWLERLESSVGRHLGMLTQRVVSNMFGWASLGDRPRERFPELDDPYEPMVQVFERGGEIYPGHGFIELYAQPVPYGDIAKRVTQPPFPIDPAALDDADERERVMVEEALARQAARRAERAAGQAQPPADA</sequence>
<dbReference type="RefSeq" id="WP_344199308.1">
    <property type="nucleotide sequence ID" value="NZ_BAAAND010000012.1"/>
</dbReference>
<comment type="caution">
    <text evidence="1">The sequence shown here is derived from an EMBL/GenBank/DDBJ whole genome shotgun (WGS) entry which is preliminary data.</text>
</comment>
<evidence type="ECO:0008006" key="3">
    <source>
        <dbReference type="Google" id="ProtNLM"/>
    </source>
</evidence>